<proteinExistence type="predicted"/>
<dbReference type="EMBL" id="KL363345">
    <property type="protein sequence ID" value="KFD46961.1"/>
    <property type="molecule type" value="Genomic_DNA"/>
</dbReference>
<gene>
    <name evidence="1" type="ORF">M513_12151</name>
</gene>
<name>A0A085LPR5_9BILA</name>
<evidence type="ECO:0000313" key="1">
    <source>
        <dbReference type="EMBL" id="KFD46961.1"/>
    </source>
</evidence>
<evidence type="ECO:0000313" key="2">
    <source>
        <dbReference type="Proteomes" id="UP000030764"/>
    </source>
</evidence>
<accession>A0A085LPR5</accession>
<protein>
    <submittedName>
        <fullName evidence="1">Uncharacterized protein</fullName>
    </submittedName>
</protein>
<reference evidence="1 2" key="1">
    <citation type="journal article" date="2014" name="Nat. Genet.">
        <title>Genome and transcriptome of the porcine whipworm Trichuris suis.</title>
        <authorList>
            <person name="Jex A.R."/>
            <person name="Nejsum P."/>
            <person name="Schwarz E.M."/>
            <person name="Hu L."/>
            <person name="Young N.D."/>
            <person name="Hall R.S."/>
            <person name="Korhonen P.K."/>
            <person name="Liao S."/>
            <person name="Thamsborg S."/>
            <person name="Xia J."/>
            <person name="Xu P."/>
            <person name="Wang S."/>
            <person name="Scheerlinck J.P."/>
            <person name="Hofmann A."/>
            <person name="Sternberg P.W."/>
            <person name="Wang J."/>
            <person name="Gasser R.B."/>
        </authorList>
    </citation>
    <scope>NUCLEOTIDE SEQUENCE [LARGE SCALE GENOMIC DNA]</scope>
    <source>
        <strain evidence="1">DCEP-RM93M</strain>
    </source>
</reference>
<organism evidence="1 2">
    <name type="scientific">Trichuris suis</name>
    <name type="common">pig whipworm</name>
    <dbReference type="NCBI Taxonomy" id="68888"/>
    <lineage>
        <taxon>Eukaryota</taxon>
        <taxon>Metazoa</taxon>
        <taxon>Ecdysozoa</taxon>
        <taxon>Nematoda</taxon>
        <taxon>Enoplea</taxon>
        <taxon>Dorylaimia</taxon>
        <taxon>Trichinellida</taxon>
        <taxon>Trichuridae</taxon>
        <taxon>Trichuris</taxon>
    </lineage>
</organism>
<sequence>MDEAVKASAIVEHASEHQIFKFQMFEWLNLKIKDLFGSSWKSVVRVEKILEDVDRARDWDAGEEVLYVIADENVGGDTVKA</sequence>
<dbReference type="AlphaFoldDB" id="A0A085LPR5"/>
<dbReference type="Proteomes" id="UP000030764">
    <property type="component" value="Unassembled WGS sequence"/>
</dbReference>
<keyword evidence="2" id="KW-1185">Reference proteome</keyword>